<evidence type="ECO:0000256" key="8">
    <source>
        <dbReference type="ARBA" id="ARBA00022763"/>
    </source>
</evidence>
<keyword evidence="7" id="KW-0677">Repeat</keyword>
<evidence type="ECO:0000256" key="2">
    <source>
        <dbReference type="ARBA" id="ARBA00004496"/>
    </source>
</evidence>
<dbReference type="AlphaFoldDB" id="A0AAV5FXZ2"/>
<comment type="subcellular location">
    <subcellularLocation>
        <location evidence="2">Cytoplasm</location>
    </subcellularLocation>
    <subcellularLocation>
        <location evidence="1">Nucleus</location>
    </subcellularLocation>
</comment>
<organism evidence="18 19">
    <name type="scientific">Eleusine coracana subsp. coracana</name>
    <dbReference type="NCBI Taxonomy" id="191504"/>
    <lineage>
        <taxon>Eukaryota</taxon>
        <taxon>Viridiplantae</taxon>
        <taxon>Streptophyta</taxon>
        <taxon>Embryophyta</taxon>
        <taxon>Tracheophyta</taxon>
        <taxon>Spermatophyta</taxon>
        <taxon>Magnoliopsida</taxon>
        <taxon>Liliopsida</taxon>
        <taxon>Poales</taxon>
        <taxon>Poaceae</taxon>
        <taxon>PACMAD clade</taxon>
        <taxon>Chloridoideae</taxon>
        <taxon>Cynodonteae</taxon>
        <taxon>Eleusininae</taxon>
        <taxon>Eleusine</taxon>
    </lineage>
</organism>
<protein>
    <recommendedName>
        <fullName evidence="3">BRISC and BRCA1-A complex member 2</fullName>
    </recommendedName>
    <alternativeName>
        <fullName evidence="16">BRCA1-A complex subunit BRE</fullName>
    </alternativeName>
    <alternativeName>
        <fullName evidence="17">BRCA1/BRCA2-containing complex subunit 45</fullName>
    </alternativeName>
</protein>
<name>A0AAV5FXZ2_ELECO</name>
<comment type="similarity">
    <text evidence="15">Belongs to the BABAM2 family.</text>
</comment>
<dbReference type="GO" id="GO:0006325">
    <property type="term" value="P:chromatin organization"/>
    <property type="evidence" value="ECO:0007669"/>
    <property type="project" value="UniProtKB-KW"/>
</dbReference>
<dbReference type="Proteomes" id="UP001054889">
    <property type="component" value="Unassembled WGS sequence"/>
</dbReference>
<keyword evidence="12" id="KW-0234">DNA repair</keyword>
<dbReference type="GO" id="GO:0005737">
    <property type="term" value="C:cytoplasm"/>
    <property type="evidence" value="ECO:0007669"/>
    <property type="project" value="UniProtKB-SubCell"/>
</dbReference>
<evidence type="ECO:0000256" key="11">
    <source>
        <dbReference type="ARBA" id="ARBA00022853"/>
    </source>
</evidence>
<keyword evidence="14" id="KW-0131">Cell cycle</keyword>
<dbReference type="PANTHER" id="PTHR15189">
    <property type="entry name" value="BRISC AND BRCA1-A COMPLEX MEMBER 2"/>
    <property type="match status" value="1"/>
</dbReference>
<evidence type="ECO:0000256" key="14">
    <source>
        <dbReference type="ARBA" id="ARBA00023306"/>
    </source>
</evidence>
<keyword evidence="4" id="KW-0963">Cytoplasm</keyword>
<reference evidence="18" key="2">
    <citation type="submission" date="2021-12" db="EMBL/GenBank/DDBJ databases">
        <title>Resequencing data analysis of finger millet.</title>
        <authorList>
            <person name="Hatakeyama M."/>
            <person name="Aluri S."/>
            <person name="Balachadran M.T."/>
            <person name="Sivarajan S.R."/>
            <person name="Poveda L."/>
            <person name="Shimizu-Inatsugi R."/>
            <person name="Schlapbach R."/>
            <person name="Sreeman S.M."/>
            <person name="Shimizu K.K."/>
        </authorList>
    </citation>
    <scope>NUCLEOTIDE SEQUENCE</scope>
</reference>
<comment type="caution">
    <text evidence="18">The sequence shown here is derived from an EMBL/GenBank/DDBJ whole genome shotgun (WGS) entry which is preliminary data.</text>
</comment>
<keyword evidence="10" id="KW-0833">Ubl conjugation pathway</keyword>
<keyword evidence="19" id="KW-1185">Reference proteome</keyword>
<keyword evidence="6" id="KW-0053">Apoptosis</keyword>
<evidence type="ECO:0000256" key="9">
    <source>
        <dbReference type="ARBA" id="ARBA00022776"/>
    </source>
</evidence>
<evidence type="ECO:0000256" key="1">
    <source>
        <dbReference type="ARBA" id="ARBA00004123"/>
    </source>
</evidence>
<dbReference type="Pfam" id="PF06113">
    <property type="entry name" value="BRE"/>
    <property type="match status" value="1"/>
</dbReference>
<evidence type="ECO:0000256" key="12">
    <source>
        <dbReference type="ARBA" id="ARBA00023204"/>
    </source>
</evidence>
<evidence type="ECO:0000256" key="6">
    <source>
        <dbReference type="ARBA" id="ARBA00022703"/>
    </source>
</evidence>
<evidence type="ECO:0000256" key="15">
    <source>
        <dbReference type="ARBA" id="ARBA00025766"/>
    </source>
</evidence>
<evidence type="ECO:0000256" key="16">
    <source>
        <dbReference type="ARBA" id="ARBA00032491"/>
    </source>
</evidence>
<dbReference type="EMBL" id="BQKI01000097">
    <property type="protein sequence ID" value="GJN39355.1"/>
    <property type="molecule type" value="Genomic_DNA"/>
</dbReference>
<evidence type="ECO:0000313" key="18">
    <source>
        <dbReference type="EMBL" id="GJN39355.1"/>
    </source>
</evidence>
<evidence type="ECO:0000256" key="3">
    <source>
        <dbReference type="ARBA" id="ARBA00019438"/>
    </source>
</evidence>
<dbReference type="GO" id="GO:0051301">
    <property type="term" value="P:cell division"/>
    <property type="evidence" value="ECO:0007669"/>
    <property type="project" value="UniProtKB-KW"/>
</dbReference>
<keyword evidence="5" id="KW-0132">Cell division</keyword>
<evidence type="ECO:0000256" key="5">
    <source>
        <dbReference type="ARBA" id="ARBA00022618"/>
    </source>
</evidence>
<evidence type="ECO:0000313" key="19">
    <source>
        <dbReference type="Proteomes" id="UP001054889"/>
    </source>
</evidence>
<accession>A0AAV5FXZ2</accession>
<keyword evidence="13" id="KW-0539">Nucleus</keyword>
<proteinExistence type="inferred from homology"/>
<evidence type="ECO:0000256" key="17">
    <source>
        <dbReference type="ARBA" id="ARBA00032630"/>
    </source>
</evidence>
<keyword evidence="9" id="KW-0498">Mitosis</keyword>
<gene>
    <name evidence="18" type="primary">gb28467</name>
    <name evidence="18" type="ORF">PR202_gb28467</name>
</gene>
<evidence type="ECO:0000256" key="4">
    <source>
        <dbReference type="ARBA" id="ARBA00022490"/>
    </source>
</evidence>
<sequence>MSPCADAAAPASSSAPTLAPLIAAQLNYLLSHSKLPFKVWFPSIPSLPRLTLPLPVSRRSLAGDFVYNALYPKVAPDVVFGPDDEGFQPLVDYAEAGNGDKSCLAHWDCRDPGGLLALVEELRELYIEYQKRRVGEVDDARLAFELSTVLSKEGIEVCMVPPTDRPDEVKFAVPLLDMDYAKLVQGCPWRSPQKIHLQVIFPISRRVNTVPSAPRLKLMSTPELKSLFSVEDVKLPPWLNGMCLAEYLPSLEENLKVLIVEASASIGSRRRFIEALALPFGRPLEADPIFCRRATVLCISGVFTFLVCNKMPETSILSGFSVHFAIPLQFPKQQPVLILQSSQHCNVEGIPIMSPPINDYPWSPRWDVTEMVERIYDFLTDECQNFKKFCSDAITQQK</sequence>
<dbReference type="PANTHER" id="PTHR15189:SF7">
    <property type="entry name" value="BRISC AND BRCA1-A COMPLEX MEMBER 2"/>
    <property type="match status" value="1"/>
</dbReference>
<evidence type="ECO:0000256" key="10">
    <source>
        <dbReference type="ARBA" id="ARBA00022786"/>
    </source>
</evidence>
<dbReference type="GO" id="GO:0006302">
    <property type="term" value="P:double-strand break repair"/>
    <property type="evidence" value="ECO:0007669"/>
    <property type="project" value="TreeGrafter"/>
</dbReference>
<evidence type="ECO:0000256" key="13">
    <source>
        <dbReference type="ARBA" id="ARBA00023242"/>
    </source>
</evidence>
<reference evidence="18" key="1">
    <citation type="journal article" date="2018" name="DNA Res.">
        <title>Multiple hybrid de novo genome assembly of finger millet, an orphan allotetraploid crop.</title>
        <authorList>
            <person name="Hatakeyama M."/>
            <person name="Aluri S."/>
            <person name="Balachadran M.T."/>
            <person name="Sivarajan S.R."/>
            <person name="Patrignani A."/>
            <person name="Gruter S."/>
            <person name="Poveda L."/>
            <person name="Shimizu-Inatsugi R."/>
            <person name="Baeten J."/>
            <person name="Francoijs K.J."/>
            <person name="Nataraja K.N."/>
            <person name="Reddy Y.A.N."/>
            <person name="Phadnis S."/>
            <person name="Ravikumar R.L."/>
            <person name="Schlapbach R."/>
            <person name="Sreeman S.M."/>
            <person name="Shimizu K.K."/>
        </authorList>
    </citation>
    <scope>NUCLEOTIDE SEQUENCE</scope>
</reference>
<dbReference type="InterPro" id="IPR010358">
    <property type="entry name" value="BRE"/>
</dbReference>
<keyword evidence="11" id="KW-0156">Chromatin regulator</keyword>
<dbReference type="GO" id="GO:0070552">
    <property type="term" value="C:BRISC complex"/>
    <property type="evidence" value="ECO:0007669"/>
    <property type="project" value="InterPro"/>
</dbReference>
<keyword evidence="8" id="KW-0227">DNA damage</keyword>
<evidence type="ECO:0000256" key="7">
    <source>
        <dbReference type="ARBA" id="ARBA00022737"/>
    </source>
</evidence>